<dbReference type="InterPro" id="IPR009000">
    <property type="entry name" value="Transl_B-barrel_sf"/>
</dbReference>
<evidence type="ECO:0000256" key="3">
    <source>
        <dbReference type="ARBA" id="ARBA00023274"/>
    </source>
</evidence>
<dbReference type="EMBL" id="VBQZ03000035">
    <property type="protein sequence ID" value="MXQ86885.1"/>
    <property type="molecule type" value="Genomic_DNA"/>
</dbReference>
<proteinExistence type="inferred from homology"/>
<sequence length="120" mass="13754">MSGRLWSKAIFAGYKWGLRNQREHNGPLKIEDVYVRDETEFCLGKRCVSVYKAKTNTPLSVLFWLIGYLDMSHPRLGTINMPEPGRKGAEKEMTMLPTETHQVQLLSNKAKEGKLSQQEN</sequence>
<dbReference type="AlphaFoldDB" id="A0A6B0RAJ5"/>
<evidence type="ECO:0000313" key="7">
    <source>
        <dbReference type="EMBL" id="MXQ86885.1"/>
    </source>
</evidence>
<accession>A0A6B0RAJ5</accession>
<comment type="function">
    <text evidence="6">Component of the large ribosomal subunit. The ribosome is a large ribonucleoprotein complex responsible for the synthesis of proteins in the cell. Required for the proliferation and viability of hematopoietic cells.</text>
</comment>
<comment type="caution">
    <text evidence="7">The sequence shown here is derived from an EMBL/GenBank/DDBJ whole genome shotgun (WGS) entry which is preliminary data.</text>
</comment>
<name>A0A6B0RAJ5_9CETA</name>
<keyword evidence="8" id="KW-1185">Reference proteome</keyword>
<comment type="similarity">
    <text evidence="1">Belongs to the eukaryotic ribosomal protein eL33 family.</text>
</comment>
<dbReference type="InterPro" id="IPR038661">
    <property type="entry name" value="Ribosomal_eL33_sf"/>
</dbReference>
<gene>
    <name evidence="7" type="ORF">E5288_WYG019382</name>
</gene>
<reference evidence="7" key="1">
    <citation type="submission" date="2019-10" db="EMBL/GenBank/DDBJ databases">
        <title>The sequence and de novo assembly of the wild yak genome.</title>
        <authorList>
            <person name="Liu Y."/>
        </authorList>
    </citation>
    <scope>NUCLEOTIDE SEQUENCE [LARGE SCALE GENOMIC DNA]</scope>
    <source>
        <strain evidence="7">WY2019</strain>
    </source>
</reference>
<evidence type="ECO:0000256" key="4">
    <source>
        <dbReference type="ARBA" id="ARBA00035228"/>
    </source>
</evidence>
<evidence type="ECO:0000256" key="5">
    <source>
        <dbReference type="ARBA" id="ARBA00035530"/>
    </source>
</evidence>
<dbReference type="Gene3D" id="2.40.10.190">
    <property type="entry name" value="translation elongation factor selb, chain A, domain 4"/>
    <property type="match status" value="1"/>
</dbReference>
<evidence type="ECO:0000256" key="2">
    <source>
        <dbReference type="ARBA" id="ARBA00022980"/>
    </source>
</evidence>
<dbReference type="InterPro" id="IPR001780">
    <property type="entry name" value="Ribosomal_eL33"/>
</dbReference>
<keyword evidence="3" id="KW-0687">Ribonucleoprotein</keyword>
<dbReference type="GO" id="GO:0003735">
    <property type="term" value="F:structural constituent of ribosome"/>
    <property type="evidence" value="ECO:0007669"/>
    <property type="project" value="InterPro"/>
</dbReference>
<evidence type="ECO:0000256" key="1">
    <source>
        <dbReference type="ARBA" id="ARBA00009269"/>
    </source>
</evidence>
<dbReference type="SUPFAM" id="SSF50447">
    <property type="entry name" value="Translation proteins"/>
    <property type="match status" value="1"/>
</dbReference>
<organism evidence="7 8">
    <name type="scientific">Bos mutus</name>
    <name type="common">wild yak</name>
    <dbReference type="NCBI Taxonomy" id="72004"/>
    <lineage>
        <taxon>Eukaryota</taxon>
        <taxon>Metazoa</taxon>
        <taxon>Chordata</taxon>
        <taxon>Craniata</taxon>
        <taxon>Vertebrata</taxon>
        <taxon>Euteleostomi</taxon>
        <taxon>Mammalia</taxon>
        <taxon>Eutheria</taxon>
        <taxon>Laurasiatheria</taxon>
        <taxon>Artiodactyla</taxon>
        <taxon>Ruminantia</taxon>
        <taxon>Pecora</taxon>
        <taxon>Bovidae</taxon>
        <taxon>Bovinae</taxon>
        <taxon>Bos</taxon>
    </lineage>
</organism>
<dbReference type="GO" id="GO:1990904">
    <property type="term" value="C:ribonucleoprotein complex"/>
    <property type="evidence" value="ECO:0007669"/>
    <property type="project" value="UniProtKB-KW"/>
</dbReference>
<dbReference type="Proteomes" id="UP000322234">
    <property type="component" value="Unassembled WGS sequence"/>
</dbReference>
<evidence type="ECO:0000256" key="6">
    <source>
        <dbReference type="ARBA" id="ARBA00045649"/>
    </source>
</evidence>
<protein>
    <recommendedName>
        <fullName evidence="4">Large ribosomal subunit protein eL33</fullName>
    </recommendedName>
    <alternativeName>
        <fullName evidence="5">60S ribosomal protein L35a</fullName>
    </alternativeName>
</protein>
<dbReference type="GO" id="GO:0006412">
    <property type="term" value="P:translation"/>
    <property type="evidence" value="ECO:0007669"/>
    <property type="project" value="InterPro"/>
</dbReference>
<keyword evidence="2" id="KW-0689">Ribosomal protein</keyword>
<dbReference type="GO" id="GO:0005840">
    <property type="term" value="C:ribosome"/>
    <property type="evidence" value="ECO:0007669"/>
    <property type="project" value="UniProtKB-KW"/>
</dbReference>
<dbReference type="PANTHER" id="PTHR10902">
    <property type="entry name" value="60S RIBOSOMAL PROTEIN L35A"/>
    <property type="match status" value="1"/>
</dbReference>
<dbReference type="Pfam" id="PF01247">
    <property type="entry name" value="Ribosomal_L35Ae"/>
    <property type="match status" value="1"/>
</dbReference>
<evidence type="ECO:0000313" key="8">
    <source>
        <dbReference type="Proteomes" id="UP000322234"/>
    </source>
</evidence>